<name>A0ABT9ZXD7_9BACI</name>
<proteinExistence type="predicted"/>
<accession>A0ABT9ZXD7</accession>
<evidence type="ECO:0000313" key="1">
    <source>
        <dbReference type="EMBL" id="MDQ0255401.1"/>
    </source>
</evidence>
<reference evidence="1 2" key="1">
    <citation type="submission" date="2023-07" db="EMBL/GenBank/DDBJ databases">
        <title>Genomic Encyclopedia of Type Strains, Phase IV (KMG-IV): sequencing the most valuable type-strain genomes for metagenomic binning, comparative biology and taxonomic classification.</title>
        <authorList>
            <person name="Goeker M."/>
        </authorList>
    </citation>
    <scope>NUCLEOTIDE SEQUENCE [LARGE SCALE GENOMIC DNA]</scope>
    <source>
        <strain evidence="1 2">DSM 9768</strain>
    </source>
</reference>
<dbReference type="Proteomes" id="UP001230005">
    <property type="component" value="Unassembled WGS sequence"/>
</dbReference>
<evidence type="ECO:0000313" key="2">
    <source>
        <dbReference type="Proteomes" id="UP001230005"/>
    </source>
</evidence>
<gene>
    <name evidence="1" type="ORF">J2S74_002783</name>
</gene>
<keyword evidence="2" id="KW-1185">Reference proteome</keyword>
<comment type="caution">
    <text evidence="1">The sequence shown here is derived from an EMBL/GenBank/DDBJ whole genome shotgun (WGS) entry which is preliminary data.</text>
</comment>
<organism evidence="1 2">
    <name type="scientific">Evansella vedderi</name>
    <dbReference type="NCBI Taxonomy" id="38282"/>
    <lineage>
        <taxon>Bacteria</taxon>
        <taxon>Bacillati</taxon>
        <taxon>Bacillota</taxon>
        <taxon>Bacilli</taxon>
        <taxon>Bacillales</taxon>
        <taxon>Bacillaceae</taxon>
        <taxon>Evansella</taxon>
    </lineage>
</organism>
<sequence length="42" mass="4963">MKASKKRKKLKKDLLKDLLKRSWDEVNKIPKRQPVSQSKTIA</sequence>
<dbReference type="EMBL" id="JAUSUG010000010">
    <property type="protein sequence ID" value="MDQ0255401.1"/>
    <property type="molecule type" value="Genomic_DNA"/>
</dbReference>
<dbReference type="RefSeq" id="WP_307326327.1">
    <property type="nucleotide sequence ID" value="NZ_JAUSUG010000010.1"/>
</dbReference>
<protein>
    <submittedName>
        <fullName evidence="1">Uncharacterized protein</fullName>
    </submittedName>
</protein>